<feature type="chain" id="PRO_5022946692" evidence="1">
    <location>
        <begin position="22"/>
        <end position="125"/>
    </location>
</feature>
<sequence precursor="true">MRDLTTFLICVVMLLGTGCNASSRQLSTEETQILTAAAPSDSMFYWTRFDGKLEVYVNGADLVPNQNPMTTEAWMDAINSLEQRGFSSNDGLKVGVFVLTSKGHAAAEQLAANARSTLKPNGSEI</sequence>
<gene>
    <name evidence="2" type="ORF">Pla22_49990</name>
</gene>
<dbReference type="OrthoDB" id="289820at2"/>
<dbReference type="EMBL" id="SJPI01000004">
    <property type="protein sequence ID" value="TWT47999.1"/>
    <property type="molecule type" value="Genomic_DNA"/>
</dbReference>
<reference evidence="2 3" key="1">
    <citation type="submission" date="2019-02" db="EMBL/GenBank/DDBJ databases">
        <title>Deep-cultivation of Planctomycetes and their phenomic and genomic characterization uncovers novel biology.</title>
        <authorList>
            <person name="Wiegand S."/>
            <person name="Jogler M."/>
            <person name="Boedeker C."/>
            <person name="Pinto D."/>
            <person name="Vollmers J."/>
            <person name="Rivas-Marin E."/>
            <person name="Kohn T."/>
            <person name="Peeters S.H."/>
            <person name="Heuer A."/>
            <person name="Rast P."/>
            <person name="Oberbeckmann S."/>
            <person name="Bunk B."/>
            <person name="Jeske O."/>
            <person name="Meyerdierks A."/>
            <person name="Storesund J.E."/>
            <person name="Kallscheuer N."/>
            <person name="Luecker S."/>
            <person name="Lage O.M."/>
            <person name="Pohl T."/>
            <person name="Merkel B.J."/>
            <person name="Hornburger P."/>
            <person name="Mueller R.-W."/>
            <person name="Bruemmer F."/>
            <person name="Labrenz M."/>
            <person name="Spormann A.M."/>
            <person name="Op Den Camp H."/>
            <person name="Overmann J."/>
            <person name="Amann R."/>
            <person name="Jetten M.S.M."/>
            <person name="Mascher T."/>
            <person name="Medema M.H."/>
            <person name="Devos D.P."/>
            <person name="Kaster A.-K."/>
            <person name="Ovreas L."/>
            <person name="Rohde M."/>
            <person name="Galperin M.Y."/>
            <person name="Jogler C."/>
        </authorList>
    </citation>
    <scope>NUCLEOTIDE SEQUENCE [LARGE SCALE GENOMIC DNA]</scope>
    <source>
        <strain evidence="2 3">Pla22</strain>
    </source>
</reference>
<dbReference type="PROSITE" id="PS51257">
    <property type="entry name" value="PROKAR_LIPOPROTEIN"/>
    <property type="match status" value="1"/>
</dbReference>
<evidence type="ECO:0000313" key="2">
    <source>
        <dbReference type="EMBL" id="TWT47999.1"/>
    </source>
</evidence>
<organism evidence="2 3">
    <name type="scientific">Rubripirellula amarantea</name>
    <dbReference type="NCBI Taxonomy" id="2527999"/>
    <lineage>
        <taxon>Bacteria</taxon>
        <taxon>Pseudomonadati</taxon>
        <taxon>Planctomycetota</taxon>
        <taxon>Planctomycetia</taxon>
        <taxon>Pirellulales</taxon>
        <taxon>Pirellulaceae</taxon>
        <taxon>Rubripirellula</taxon>
    </lineage>
</organism>
<feature type="signal peptide" evidence="1">
    <location>
        <begin position="1"/>
        <end position="21"/>
    </location>
</feature>
<keyword evidence="3" id="KW-1185">Reference proteome</keyword>
<dbReference type="Proteomes" id="UP000316598">
    <property type="component" value="Unassembled WGS sequence"/>
</dbReference>
<name>A0A5C5WD74_9BACT</name>
<evidence type="ECO:0000256" key="1">
    <source>
        <dbReference type="SAM" id="SignalP"/>
    </source>
</evidence>
<accession>A0A5C5WD74</accession>
<keyword evidence="1" id="KW-0732">Signal</keyword>
<protein>
    <submittedName>
        <fullName evidence="2">Uncharacterized protein</fullName>
    </submittedName>
</protein>
<evidence type="ECO:0000313" key="3">
    <source>
        <dbReference type="Proteomes" id="UP000316598"/>
    </source>
</evidence>
<comment type="caution">
    <text evidence="2">The sequence shown here is derived from an EMBL/GenBank/DDBJ whole genome shotgun (WGS) entry which is preliminary data.</text>
</comment>
<proteinExistence type="predicted"/>
<dbReference type="AlphaFoldDB" id="A0A5C5WD74"/>